<evidence type="ECO:0008006" key="6">
    <source>
        <dbReference type="Google" id="ProtNLM"/>
    </source>
</evidence>
<reference evidence="4" key="1">
    <citation type="submission" date="2020-10" db="EMBL/GenBank/DDBJ databases">
        <authorList>
            <person name="Gilroy R."/>
        </authorList>
    </citation>
    <scope>NUCLEOTIDE SEQUENCE</scope>
    <source>
        <strain evidence="4">CHK165-10780</strain>
    </source>
</reference>
<feature type="region of interest" description="Disordered" evidence="2">
    <location>
        <begin position="475"/>
        <end position="529"/>
    </location>
</feature>
<feature type="region of interest" description="Disordered" evidence="2">
    <location>
        <begin position="387"/>
        <end position="407"/>
    </location>
</feature>
<keyword evidence="3" id="KW-1133">Transmembrane helix</keyword>
<evidence type="ECO:0000256" key="3">
    <source>
        <dbReference type="SAM" id="Phobius"/>
    </source>
</evidence>
<dbReference type="Proteomes" id="UP000886725">
    <property type="component" value="Unassembled WGS sequence"/>
</dbReference>
<feature type="compositionally biased region" description="Gly residues" evidence="2">
    <location>
        <begin position="511"/>
        <end position="529"/>
    </location>
</feature>
<evidence type="ECO:0000256" key="2">
    <source>
        <dbReference type="SAM" id="MobiDB-lite"/>
    </source>
</evidence>
<gene>
    <name evidence="4" type="ORF">IAC85_01290</name>
</gene>
<feature type="transmembrane region" description="Helical" evidence="3">
    <location>
        <begin position="257"/>
        <end position="280"/>
    </location>
</feature>
<feature type="transmembrane region" description="Helical" evidence="3">
    <location>
        <begin position="185"/>
        <end position="203"/>
    </location>
</feature>
<keyword evidence="3" id="KW-0472">Membrane</keyword>
<reference evidence="4" key="2">
    <citation type="journal article" date="2021" name="PeerJ">
        <title>Extensive microbial diversity within the chicken gut microbiome revealed by metagenomics and culture.</title>
        <authorList>
            <person name="Gilroy R."/>
            <person name="Ravi A."/>
            <person name="Getino M."/>
            <person name="Pursley I."/>
            <person name="Horton D.L."/>
            <person name="Alikhan N.F."/>
            <person name="Baker D."/>
            <person name="Gharbi K."/>
            <person name="Hall N."/>
            <person name="Watson M."/>
            <person name="Adriaenssens E.M."/>
            <person name="Foster-Nyarko E."/>
            <person name="Jarju S."/>
            <person name="Secka A."/>
            <person name="Antonio M."/>
            <person name="Oren A."/>
            <person name="Chaudhuri R.R."/>
            <person name="La Ragione R."/>
            <person name="Hildebrand F."/>
            <person name="Pallen M.J."/>
        </authorList>
    </citation>
    <scope>NUCLEOTIDE SEQUENCE</scope>
    <source>
        <strain evidence="4">CHK165-10780</strain>
    </source>
</reference>
<feature type="transmembrane region" description="Helical" evidence="3">
    <location>
        <begin position="121"/>
        <end position="140"/>
    </location>
</feature>
<dbReference type="AlphaFoldDB" id="A0A9D1CL25"/>
<evidence type="ECO:0000313" key="4">
    <source>
        <dbReference type="EMBL" id="HIQ64354.1"/>
    </source>
</evidence>
<dbReference type="EMBL" id="DVFU01000026">
    <property type="protein sequence ID" value="HIQ64354.1"/>
    <property type="molecule type" value="Genomic_DNA"/>
</dbReference>
<feature type="coiled-coil region" evidence="1">
    <location>
        <begin position="331"/>
        <end position="358"/>
    </location>
</feature>
<evidence type="ECO:0000256" key="1">
    <source>
        <dbReference type="SAM" id="Coils"/>
    </source>
</evidence>
<feature type="compositionally biased region" description="Polar residues" evidence="2">
    <location>
        <begin position="475"/>
        <end position="500"/>
    </location>
</feature>
<keyword evidence="3" id="KW-0812">Transmembrane</keyword>
<organism evidence="4 5">
    <name type="scientific">Candidatus Faecenecus gallistercoris</name>
    <dbReference type="NCBI Taxonomy" id="2840793"/>
    <lineage>
        <taxon>Bacteria</taxon>
        <taxon>Bacillati</taxon>
        <taxon>Bacillota</taxon>
        <taxon>Bacillota incertae sedis</taxon>
        <taxon>Candidatus Faecenecus</taxon>
    </lineage>
</organism>
<protein>
    <recommendedName>
        <fullName evidence="6">TrbL/VirB6 plasmid conjugal transfer protein</fullName>
    </recommendedName>
</protein>
<keyword evidence="1" id="KW-0175">Coiled coil</keyword>
<evidence type="ECO:0000313" key="5">
    <source>
        <dbReference type="Proteomes" id="UP000886725"/>
    </source>
</evidence>
<sequence length="529" mass="55429">MVSRTATAFIMLIGVPIIFTEFVFGPEGASPDHTYQAIIARSIPRIILGSNVDTSNSDVGRSMGETMAATAFSAFVQPREGCNAPSLTTATISDIADATYARCSDVVDGGESSIFAYDYNWLFGLAVGLLMLVIMLFFTVDIAIRAIKLGILRIIAPIPIISYVDPKSAKDGAFNNWLKSLISTFLELFIKVAVIYIIIFIINELTSAGGGFFDNAGLDAGEQMYATVFIIIGMLLFAMQASAFIKNIFGIKDQGLGTGLGMLMGGAGALLAGGGIAGMAKGMMQGASDGAQGKASFGNFNKGKELAAKTAKGKAHAQKKELARNKKLAEKFGLDERYEKAEEAASALESQAAMAEAKASVDGASEQDKINAAILRQQATQARVAADKAKKDKDDPWGAWAKGNTPEGKAKYHATQFAQSVGNAVRHPVQTAKKAGGTFKADYDLYRNTGSGRGDAFNNAVDDAITRRAQAYQSSELNRQNAKSQNINTAAAQAEFNKNNGFGGLPDNLGGPSGSGSGGPGGPGTGGTP</sequence>
<feature type="compositionally biased region" description="Basic and acidic residues" evidence="2">
    <location>
        <begin position="387"/>
        <end position="396"/>
    </location>
</feature>
<feature type="transmembrane region" description="Helical" evidence="3">
    <location>
        <begin position="223"/>
        <end position="245"/>
    </location>
</feature>
<comment type="caution">
    <text evidence="4">The sequence shown here is derived from an EMBL/GenBank/DDBJ whole genome shotgun (WGS) entry which is preliminary data.</text>
</comment>
<feature type="transmembrane region" description="Helical" evidence="3">
    <location>
        <begin position="6"/>
        <end position="24"/>
    </location>
</feature>
<accession>A0A9D1CL25</accession>
<name>A0A9D1CL25_9FIRM</name>
<proteinExistence type="predicted"/>